<protein>
    <submittedName>
        <fullName evidence="1">Uncharacterized protein</fullName>
    </submittedName>
</protein>
<sequence length="123" mass="13314">MSVAGAACTGASLLRLPSRPHSVYAFFDVHCIHSVTDIGDKECTPHCIKGCLVLWNGESSTEEPGLRLPSTQPRQQLHTMCVASAGSKACEKMERKSEEVCLGQIGNGEQMLLRKFQLQGIAV</sequence>
<evidence type="ECO:0000313" key="2">
    <source>
        <dbReference type="Proteomes" id="UP001201812"/>
    </source>
</evidence>
<keyword evidence="2" id="KW-1185">Reference proteome</keyword>
<evidence type="ECO:0000313" key="1">
    <source>
        <dbReference type="EMBL" id="KAI1719045.1"/>
    </source>
</evidence>
<dbReference type="AlphaFoldDB" id="A0AAD4NA94"/>
<organism evidence="1 2">
    <name type="scientific">Ditylenchus destructor</name>
    <dbReference type="NCBI Taxonomy" id="166010"/>
    <lineage>
        <taxon>Eukaryota</taxon>
        <taxon>Metazoa</taxon>
        <taxon>Ecdysozoa</taxon>
        <taxon>Nematoda</taxon>
        <taxon>Chromadorea</taxon>
        <taxon>Rhabditida</taxon>
        <taxon>Tylenchina</taxon>
        <taxon>Tylenchomorpha</taxon>
        <taxon>Sphaerularioidea</taxon>
        <taxon>Anguinidae</taxon>
        <taxon>Anguininae</taxon>
        <taxon>Ditylenchus</taxon>
    </lineage>
</organism>
<gene>
    <name evidence="1" type="ORF">DdX_06166</name>
</gene>
<comment type="caution">
    <text evidence="1">The sequence shown here is derived from an EMBL/GenBank/DDBJ whole genome shotgun (WGS) entry which is preliminary data.</text>
</comment>
<proteinExistence type="predicted"/>
<name>A0AAD4NA94_9BILA</name>
<accession>A0AAD4NA94</accession>
<dbReference type="EMBL" id="JAKKPZ010000007">
    <property type="protein sequence ID" value="KAI1719045.1"/>
    <property type="molecule type" value="Genomic_DNA"/>
</dbReference>
<dbReference type="Proteomes" id="UP001201812">
    <property type="component" value="Unassembled WGS sequence"/>
</dbReference>
<reference evidence="1" key="1">
    <citation type="submission" date="2022-01" db="EMBL/GenBank/DDBJ databases">
        <title>Genome Sequence Resource for Two Populations of Ditylenchus destructor, the Migratory Endoparasitic Phytonematode.</title>
        <authorList>
            <person name="Zhang H."/>
            <person name="Lin R."/>
            <person name="Xie B."/>
        </authorList>
    </citation>
    <scope>NUCLEOTIDE SEQUENCE</scope>
    <source>
        <strain evidence="1">BazhouSP</strain>
    </source>
</reference>